<protein>
    <submittedName>
        <fullName evidence="1">Uncharacterized protein</fullName>
    </submittedName>
</protein>
<dbReference type="InterPro" id="IPR036457">
    <property type="entry name" value="PPM-type-like_dom_sf"/>
</dbReference>
<proteinExistence type="predicted"/>
<dbReference type="OrthoDB" id="420076at2759"/>
<keyword evidence="2" id="KW-1185">Reference proteome</keyword>
<comment type="caution">
    <text evidence="1">The sequence shown here is derived from an EMBL/GenBank/DDBJ whole genome shotgun (WGS) entry which is preliminary data.</text>
</comment>
<dbReference type="AlphaFoldDB" id="A0A8E0RS12"/>
<evidence type="ECO:0000313" key="2">
    <source>
        <dbReference type="Proteomes" id="UP000728185"/>
    </source>
</evidence>
<dbReference type="EMBL" id="LUCM01009770">
    <property type="protein sequence ID" value="KAA0186415.1"/>
    <property type="molecule type" value="Genomic_DNA"/>
</dbReference>
<sequence length="238" mass="27131">MISTFGVFGRCSREFFRSFVRLGYVGKRSCYSLFEDHAHGLRFLGRHNARKKIERLLASGAIEIDFTNYIESGLLDKGCPVRKIYVNQLAANSPLEDRWNVGFTQVDGVISSCLFTVLDGHSGTMCAHTLAWSLLDYVAASFLDTEKLLLALNHWRTHDSDQPYHLARRLDLLSSADHRRLGHAASPPAPQLSAHIRLCLQDYVKDLVSRKDRNSEFRSSLWSYLPIYLSTNLHIRFV</sequence>
<reference evidence="1" key="1">
    <citation type="submission" date="2019-05" db="EMBL/GenBank/DDBJ databases">
        <title>Annotation for the trematode Fasciolopsis buski.</title>
        <authorList>
            <person name="Choi Y.-J."/>
        </authorList>
    </citation>
    <scope>NUCLEOTIDE SEQUENCE</scope>
    <source>
        <strain evidence="1">HT</strain>
        <tissue evidence="1">Whole worm</tissue>
    </source>
</reference>
<organism evidence="1 2">
    <name type="scientific">Fasciolopsis buskii</name>
    <dbReference type="NCBI Taxonomy" id="27845"/>
    <lineage>
        <taxon>Eukaryota</taxon>
        <taxon>Metazoa</taxon>
        <taxon>Spiralia</taxon>
        <taxon>Lophotrochozoa</taxon>
        <taxon>Platyhelminthes</taxon>
        <taxon>Trematoda</taxon>
        <taxon>Digenea</taxon>
        <taxon>Plagiorchiida</taxon>
        <taxon>Echinostomata</taxon>
        <taxon>Echinostomatoidea</taxon>
        <taxon>Fasciolidae</taxon>
        <taxon>Fasciolopsis</taxon>
    </lineage>
</organism>
<gene>
    <name evidence="1" type="ORF">FBUS_05830</name>
</gene>
<dbReference type="Proteomes" id="UP000728185">
    <property type="component" value="Unassembled WGS sequence"/>
</dbReference>
<dbReference type="Gene3D" id="3.60.40.10">
    <property type="entry name" value="PPM-type phosphatase domain"/>
    <property type="match status" value="1"/>
</dbReference>
<evidence type="ECO:0000313" key="1">
    <source>
        <dbReference type="EMBL" id="KAA0186415.1"/>
    </source>
</evidence>
<name>A0A8E0RS12_9TREM</name>
<accession>A0A8E0RS12</accession>